<dbReference type="SUPFAM" id="SSF51905">
    <property type="entry name" value="FAD/NAD(P)-binding domain"/>
    <property type="match status" value="1"/>
</dbReference>
<reference evidence="6" key="1">
    <citation type="submission" date="2020-11" db="EMBL/GenBank/DDBJ databases">
        <authorList>
            <consortium name="DOE Joint Genome Institute"/>
            <person name="Ahrendt S."/>
            <person name="Riley R."/>
            <person name="Andreopoulos W."/>
            <person name="Labutti K."/>
            <person name="Pangilinan J."/>
            <person name="Ruiz-Duenas F.J."/>
            <person name="Barrasa J.M."/>
            <person name="Sanchez-Garcia M."/>
            <person name="Camarero S."/>
            <person name="Miyauchi S."/>
            <person name="Serrano A."/>
            <person name="Linde D."/>
            <person name="Babiker R."/>
            <person name="Drula E."/>
            <person name="Ayuso-Fernandez I."/>
            <person name="Pacheco R."/>
            <person name="Padilla G."/>
            <person name="Ferreira P."/>
            <person name="Barriuso J."/>
            <person name="Kellner H."/>
            <person name="Castanera R."/>
            <person name="Alfaro M."/>
            <person name="Ramirez L."/>
            <person name="Pisabarro A.G."/>
            <person name="Kuo A."/>
            <person name="Tritt A."/>
            <person name="Lipzen A."/>
            <person name="He G."/>
            <person name="Yan M."/>
            <person name="Ng V."/>
            <person name="Cullen D."/>
            <person name="Martin F."/>
            <person name="Rosso M.-N."/>
            <person name="Henrissat B."/>
            <person name="Hibbett D."/>
            <person name="Martinez A.T."/>
            <person name="Grigoriev I.V."/>
        </authorList>
    </citation>
    <scope>NUCLEOTIDE SEQUENCE</scope>
    <source>
        <strain evidence="6">CIRM-BRFM 674</strain>
    </source>
</reference>
<evidence type="ECO:0000256" key="3">
    <source>
        <dbReference type="ARBA" id="ARBA00022827"/>
    </source>
</evidence>
<dbReference type="AlphaFoldDB" id="A0A9P5YTJ8"/>
<dbReference type="GO" id="GO:0050661">
    <property type="term" value="F:NADP binding"/>
    <property type="evidence" value="ECO:0007669"/>
    <property type="project" value="InterPro"/>
</dbReference>
<keyword evidence="3" id="KW-0274">FAD</keyword>
<evidence type="ECO:0000256" key="4">
    <source>
        <dbReference type="ARBA" id="ARBA00022857"/>
    </source>
</evidence>
<gene>
    <name evidence="6" type="ORF">BDN70DRAFT_885722</name>
</gene>
<dbReference type="InterPro" id="IPR020946">
    <property type="entry name" value="Flavin_mOase-like"/>
</dbReference>
<name>A0A9P5YTJ8_9AGAR</name>
<dbReference type="InterPro" id="IPR050346">
    <property type="entry name" value="FMO-like"/>
</dbReference>
<dbReference type="EMBL" id="MU155435">
    <property type="protein sequence ID" value="KAF9473525.1"/>
    <property type="molecule type" value="Genomic_DNA"/>
</dbReference>
<dbReference type="Pfam" id="PF00743">
    <property type="entry name" value="FMO-like"/>
    <property type="match status" value="1"/>
</dbReference>
<dbReference type="Gene3D" id="3.50.50.60">
    <property type="entry name" value="FAD/NAD(P)-binding domain"/>
    <property type="match status" value="2"/>
</dbReference>
<keyword evidence="2" id="KW-0285">Flavoprotein</keyword>
<evidence type="ECO:0000313" key="7">
    <source>
        <dbReference type="Proteomes" id="UP000807469"/>
    </source>
</evidence>
<accession>A0A9P5YTJ8</accession>
<comment type="similarity">
    <text evidence="1">Belongs to the FMO family.</text>
</comment>
<dbReference type="InterPro" id="IPR036188">
    <property type="entry name" value="FAD/NAD-bd_sf"/>
</dbReference>
<keyword evidence="5" id="KW-0560">Oxidoreductase</keyword>
<dbReference type="PANTHER" id="PTHR23023">
    <property type="entry name" value="DIMETHYLANILINE MONOOXYGENASE"/>
    <property type="match status" value="1"/>
</dbReference>
<sequence>MSIPVPKSVLVIGGGPTGLVSLRNMIERGRFERVSLYERRDDVGGVWYFEDSDKPEDPLHPRWPSPAYKGLIGNVLPSFLSYSEFPFPEPPSTPHQPSPTLVETHQYLQAFAEPYIKSGAIKLNREVVSVEELGDGKGWKVVARDWTDNGKEIEELWDAVVIAIGWYDTPYWPETEGLEVLKTHGLAKHAKWWRGPQPYAGQKVLVVGNANSSNDIAAQLAPVTDGPVYQSIRRTALYTYPSLPNERIHFVAPVSKYTLKKTDKGYKFDALLTDGTTLSDLDSVQIGTGYRLIPNFLRVLDHSPEAREGALKPINDETVEPHRIPELHRLILYARNPSLGFVGAPLAFTPFTIADIASTWLAFAWLGETPYPDTVERRLIFEQERLEAIEKWRSGFENPSSLWVFSILGPTEQEYAYNLRKDIVVARPALDDILPLWNDERTAVRKAMYQKKFEALQYSKNLKDRAANGTAAGSQRGKERMRRYNVYL</sequence>
<evidence type="ECO:0000313" key="6">
    <source>
        <dbReference type="EMBL" id="KAF9473525.1"/>
    </source>
</evidence>
<keyword evidence="4" id="KW-0521">NADP</keyword>
<evidence type="ECO:0000256" key="1">
    <source>
        <dbReference type="ARBA" id="ARBA00009183"/>
    </source>
</evidence>
<dbReference type="PRINTS" id="PR00370">
    <property type="entry name" value="FMOXYGENASE"/>
</dbReference>
<comment type="caution">
    <text evidence="6">The sequence shown here is derived from an EMBL/GenBank/DDBJ whole genome shotgun (WGS) entry which is preliminary data.</text>
</comment>
<proteinExistence type="inferred from homology"/>
<protein>
    <submittedName>
        <fullName evidence="6">FAD/NAD(P)-binding domain-containing protein</fullName>
    </submittedName>
</protein>
<evidence type="ECO:0000256" key="5">
    <source>
        <dbReference type="ARBA" id="ARBA00023002"/>
    </source>
</evidence>
<dbReference type="GO" id="GO:0050660">
    <property type="term" value="F:flavin adenine dinucleotide binding"/>
    <property type="evidence" value="ECO:0007669"/>
    <property type="project" value="InterPro"/>
</dbReference>
<dbReference type="GO" id="GO:0004499">
    <property type="term" value="F:N,N-dimethylaniline monooxygenase activity"/>
    <property type="evidence" value="ECO:0007669"/>
    <property type="project" value="InterPro"/>
</dbReference>
<keyword evidence="7" id="KW-1185">Reference proteome</keyword>
<dbReference type="InterPro" id="IPR000960">
    <property type="entry name" value="Flavin_mOase"/>
</dbReference>
<dbReference type="OrthoDB" id="66881at2759"/>
<dbReference type="Proteomes" id="UP000807469">
    <property type="component" value="Unassembled WGS sequence"/>
</dbReference>
<organism evidence="6 7">
    <name type="scientific">Pholiota conissans</name>
    <dbReference type="NCBI Taxonomy" id="109636"/>
    <lineage>
        <taxon>Eukaryota</taxon>
        <taxon>Fungi</taxon>
        <taxon>Dikarya</taxon>
        <taxon>Basidiomycota</taxon>
        <taxon>Agaricomycotina</taxon>
        <taxon>Agaricomycetes</taxon>
        <taxon>Agaricomycetidae</taxon>
        <taxon>Agaricales</taxon>
        <taxon>Agaricineae</taxon>
        <taxon>Strophariaceae</taxon>
        <taxon>Pholiota</taxon>
    </lineage>
</organism>
<evidence type="ECO:0000256" key="2">
    <source>
        <dbReference type="ARBA" id="ARBA00022630"/>
    </source>
</evidence>